<sequence length="113" mass="12582">MKPYSKRNTSTTTTQKNACTRDATDKNSKHMWNTPRHARDPTVLICLLSKSLLSTTPTASVTFTDRKSDFTASGVNFNRLQDQGVITRTRRVINKSNTTGSSRVTTITVCSRV</sequence>
<keyword evidence="3" id="KW-1185">Reference proteome</keyword>
<organism evidence="2 3">
    <name type="scientific">Batillaria attramentaria</name>
    <dbReference type="NCBI Taxonomy" id="370345"/>
    <lineage>
        <taxon>Eukaryota</taxon>
        <taxon>Metazoa</taxon>
        <taxon>Spiralia</taxon>
        <taxon>Lophotrochozoa</taxon>
        <taxon>Mollusca</taxon>
        <taxon>Gastropoda</taxon>
        <taxon>Caenogastropoda</taxon>
        <taxon>Sorbeoconcha</taxon>
        <taxon>Cerithioidea</taxon>
        <taxon>Batillariidae</taxon>
        <taxon>Batillaria</taxon>
    </lineage>
</organism>
<evidence type="ECO:0000256" key="1">
    <source>
        <dbReference type="SAM" id="MobiDB-lite"/>
    </source>
</evidence>
<reference evidence="2 3" key="1">
    <citation type="journal article" date="2023" name="Sci. Data">
        <title>Genome assembly of the Korean intertidal mud-creeper Batillaria attramentaria.</title>
        <authorList>
            <person name="Patra A.K."/>
            <person name="Ho P.T."/>
            <person name="Jun S."/>
            <person name="Lee S.J."/>
            <person name="Kim Y."/>
            <person name="Won Y.J."/>
        </authorList>
    </citation>
    <scope>NUCLEOTIDE SEQUENCE [LARGE SCALE GENOMIC DNA]</scope>
    <source>
        <strain evidence="2">Wonlab-2016</strain>
    </source>
</reference>
<proteinExistence type="predicted"/>
<dbReference type="AlphaFoldDB" id="A0ABD0JFT6"/>
<feature type="region of interest" description="Disordered" evidence="1">
    <location>
        <begin position="1"/>
        <end position="35"/>
    </location>
</feature>
<evidence type="ECO:0000313" key="3">
    <source>
        <dbReference type="Proteomes" id="UP001519460"/>
    </source>
</evidence>
<dbReference type="Proteomes" id="UP001519460">
    <property type="component" value="Unassembled WGS sequence"/>
</dbReference>
<gene>
    <name evidence="2" type="ORF">BaRGS_00035040</name>
</gene>
<protein>
    <submittedName>
        <fullName evidence="2">Uncharacterized protein</fullName>
    </submittedName>
</protein>
<name>A0ABD0JFT6_9CAEN</name>
<comment type="caution">
    <text evidence="2">The sequence shown here is derived from an EMBL/GenBank/DDBJ whole genome shotgun (WGS) entry which is preliminary data.</text>
</comment>
<dbReference type="EMBL" id="JACVVK020000460">
    <property type="protein sequence ID" value="KAK7473713.1"/>
    <property type="molecule type" value="Genomic_DNA"/>
</dbReference>
<evidence type="ECO:0000313" key="2">
    <source>
        <dbReference type="EMBL" id="KAK7473713.1"/>
    </source>
</evidence>
<feature type="compositionally biased region" description="Polar residues" evidence="1">
    <location>
        <begin position="1"/>
        <end position="18"/>
    </location>
</feature>
<accession>A0ABD0JFT6</accession>